<gene>
    <name evidence="8" type="ORF">OH76DRAFT_154619</name>
</gene>
<dbReference type="Pfam" id="PF08240">
    <property type="entry name" value="ADH_N"/>
    <property type="match status" value="1"/>
</dbReference>
<dbReference type="STRING" id="139420.A0A371DIK2"/>
<dbReference type="OrthoDB" id="3941538at2759"/>
<dbReference type="InterPro" id="IPR020843">
    <property type="entry name" value="ER"/>
</dbReference>
<dbReference type="SUPFAM" id="SSF50129">
    <property type="entry name" value="GroES-like"/>
    <property type="match status" value="1"/>
</dbReference>
<dbReference type="AlphaFoldDB" id="A0A371DIK2"/>
<comment type="similarity">
    <text evidence="2 6">Belongs to the zinc-containing alcohol dehydrogenase family.</text>
</comment>
<dbReference type="Pfam" id="PF00107">
    <property type="entry name" value="ADH_zinc_N"/>
    <property type="match status" value="1"/>
</dbReference>
<organism evidence="8 9">
    <name type="scientific">Lentinus brumalis</name>
    <dbReference type="NCBI Taxonomy" id="2498619"/>
    <lineage>
        <taxon>Eukaryota</taxon>
        <taxon>Fungi</taxon>
        <taxon>Dikarya</taxon>
        <taxon>Basidiomycota</taxon>
        <taxon>Agaricomycotina</taxon>
        <taxon>Agaricomycetes</taxon>
        <taxon>Polyporales</taxon>
        <taxon>Polyporaceae</taxon>
        <taxon>Lentinus</taxon>
    </lineage>
</organism>
<dbReference type="GO" id="GO:0005737">
    <property type="term" value="C:cytoplasm"/>
    <property type="evidence" value="ECO:0007669"/>
    <property type="project" value="TreeGrafter"/>
</dbReference>
<evidence type="ECO:0000256" key="3">
    <source>
        <dbReference type="ARBA" id="ARBA00022723"/>
    </source>
</evidence>
<dbReference type="GO" id="GO:0034079">
    <property type="term" value="P:butanediol biosynthetic process"/>
    <property type="evidence" value="ECO:0007669"/>
    <property type="project" value="TreeGrafter"/>
</dbReference>
<dbReference type="SUPFAM" id="SSF51735">
    <property type="entry name" value="NAD(P)-binding Rossmann-fold domains"/>
    <property type="match status" value="1"/>
</dbReference>
<dbReference type="InterPro" id="IPR002328">
    <property type="entry name" value="ADH_Zn_CS"/>
</dbReference>
<dbReference type="PANTHER" id="PTHR43161">
    <property type="entry name" value="SORBITOL DEHYDROGENASE"/>
    <property type="match status" value="1"/>
</dbReference>
<dbReference type="CDD" id="cd08233">
    <property type="entry name" value="butanediol_DH_like"/>
    <property type="match status" value="1"/>
</dbReference>
<dbReference type="GO" id="GO:0000721">
    <property type="term" value="F:(R,R)-butanediol dehydrogenase activity"/>
    <property type="evidence" value="ECO:0007669"/>
    <property type="project" value="TreeGrafter"/>
</dbReference>
<evidence type="ECO:0000259" key="7">
    <source>
        <dbReference type="SMART" id="SM00829"/>
    </source>
</evidence>
<comment type="cofactor">
    <cofactor evidence="1 6">
        <name>Zn(2+)</name>
        <dbReference type="ChEBI" id="CHEBI:29105"/>
    </cofactor>
</comment>
<dbReference type="Gene3D" id="3.40.50.720">
    <property type="entry name" value="NAD(P)-binding Rossmann-like Domain"/>
    <property type="match status" value="1"/>
</dbReference>
<keyword evidence="5" id="KW-0560">Oxidoreductase</keyword>
<dbReference type="EMBL" id="KZ857390">
    <property type="protein sequence ID" value="RDX52371.1"/>
    <property type="molecule type" value="Genomic_DNA"/>
</dbReference>
<accession>A0A371DIK2</accession>
<dbReference type="Proteomes" id="UP000256964">
    <property type="component" value="Unassembled WGS sequence"/>
</dbReference>
<dbReference type="GO" id="GO:0008270">
    <property type="term" value="F:zinc ion binding"/>
    <property type="evidence" value="ECO:0007669"/>
    <property type="project" value="InterPro"/>
</dbReference>
<evidence type="ECO:0000256" key="5">
    <source>
        <dbReference type="ARBA" id="ARBA00023002"/>
    </source>
</evidence>
<dbReference type="InterPro" id="IPR013154">
    <property type="entry name" value="ADH-like_N"/>
</dbReference>
<reference evidence="8 9" key="1">
    <citation type="journal article" date="2018" name="Biotechnol. Biofuels">
        <title>Integrative visual omics of the white-rot fungus Polyporus brumalis exposes the biotechnological potential of its oxidative enzymes for delignifying raw plant biomass.</title>
        <authorList>
            <person name="Miyauchi S."/>
            <person name="Rancon A."/>
            <person name="Drula E."/>
            <person name="Hage H."/>
            <person name="Chaduli D."/>
            <person name="Favel A."/>
            <person name="Grisel S."/>
            <person name="Henrissat B."/>
            <person name="Herpoel-Gimbert I."/>
            <person name="Ruiz-Duenas F.J."/>
            <person name="Chevret D."/>
            <person name="Hainaut M."/>
            <person name="Lin J."/>
            <person name="Wang M."/>
            <person name="Pangilinan J."/>
            <person name="Lipzen A."/>
            <person name="Lesage-Meessen L."/>
            <person name="Navarro D."/>
            <person name="Riley R."/>
            <person name="Grigoriev I.V."/>
            <person name="Zhou S."/>
            <person name="Raouche S."/>
            <person name="Rosso M.N."/>
        </authorList>
    </citation>
    <scope>NUCLEOTIDE SEQUENCE [LARGE SCALE GENOMIC DNA]</scope>
    <source>
        <strain evidence="8 9">BRFM 1820</strain>
    </source>
</reference>
<dbReference type="PROSITE" id="PS00059">
    <property type="entry name" value="ADH_ZINC"/>
    <property type="match status" value="1"/>
</dbReference>
<evidence type="ECO:0000256" key="1">
    <source>
        <dbReference type="ARBA" id="ARBA00001947"/>
    </source>
</evidence>
<name>A0A371DIK2_9APHY</name>
<evidence type="ECO:0000256" key="4">
    <source>
        <dbReference type="ARBA" id="ARBA00022833"/>
    </source>
</evidence>
<evidence type="ECO:0000313" key="9">
    <source>
        <dbReference type="Proteomes" id="UP000256964"/>
    </source>
</evidence>
<evidence type="ECO:0000313" key="8">
    <source>
        <dbReference type="EMBL" id="RDX52371.1"/>
    </source>
</evidence>
<dbReference type="InterPro" id="IPR011032">
    <property type="entry name" value="GroES-like_sf"/>
</dbReference>
<evidence type="ECO:0000256" key="2">
    <source>
        <dbReference type="ARBA" id="ARBA00008072"/>
    </source>
</evidence>
<evidence type="ECO:0000256" key="6">
    <source>
        <dbReference type="RuleBase" id="RU361277"/>
    </source>
</evidence>
<dbReference type="PANTHER" id="PTHR43161:SF23">
    <property type="entry name" value="(R,R)-BUTANEDIOL DEHYDROGENASE-RELATED"/>
    <property type="match status" value="1"/>
</dbReference>
<dbReference type="SMART" id="SM00829">
    <property type="entry name" value="PKS_ER"/>
    <property type="match status" value="1"/>
</dbReference>
<keyword evidence="4 6" id="KW-0862">Zinc</keyword>
<sequence>MRAIRYYGPGDIRLDNIPEPVVGPKQVKIKVAWNGICGSDIHSYYAIIPGLSPTATEAHPVTKEKLPIIMGHEFAGTIVDIGPEVDRTKFDVGQHVAIEPSVTCMEESCLQCTTIGTRNLCSKLAIIGVSGGCGGLAEFAVVDDHLAHILPPGVPMEMGAMMEPLAVAWHAVKKANVKAGSSALIIGAGPVGIMILKILRVNGAGWIGVSGRAQKRCEFALLHGASSAFNIAHSGVDVVVETVRETKGRGVDVVFDCGGSQATIDTALASVRPGGMVMNVAMWKDRPTIDMNLMICKEVVLAQSFVYAGDHEKLLQAIAQGKFSDMTSLITRRIPLEDLVDKGIMALIHEKHEHVKILVHP</sequence>
<dbReference type="InterPro" id="IPR013149">
    <property type="entry name" value="ADH-like_C"/>
</dbReference>
<protein>
    <submittedName>
        <fullName evidence="8">Alcohol dehydrogenase GroES domain protein</fullName>
    </submittedName>
</protein>
<keyword evidence="3 6" id="KW-0479">Metal-binding</keyword>
<dbReference type="InterPro" id="IPR036291">
    <property type="entry name" value="NAD(P)-bd_dom_sf"/>
</dbReference>
<keyword evidence="9" id="KW-1185">Reference proteome</keyword>
<feature type="domain" description="Enoyl reductase (ER)" evidence="7">
    <location>
        <begin position="8"/>
        <end position="359"/>
    </location>
</feature>
<proteinExistence type="inferred from homology"/>
<dbReference type="Gene3D" id="3.90.180.10">
    <property type="entry name" value="Medium-chain alcohol dehydrogenases, catalytic domain"/>
    <property type="match status" value="1"/>
</dbReference>